<dbReference type="STRING" id="1137138.A0A067PCU9"/>
<comment type="similarity">
    <text evidence="3 10">Belongs to the cytochrome P450 family.</text>
</comment>
<keyword evidence="4 9" id="KW-0349">Heme</keyword>
<accession>A0A067PCU9</accession>
<keyword evidence="5 9" id="KW-0479">Metal-binding</keyword>
<keyword evidence="6 10" id="KW-0560">Oxidoreductase</keyword>
<reference evidence="13" key="1">
    <citation type="journal article" date="2014" name="Proc. Natl. Acad. Sci. U.S.A.">
        <title>Extensive sampling of basidiomycete genomes demonstrates inadequacy of the white-rot/brown-rot paradigm for wood decay fungi.</title>
        <authorList>
            <person name="Riley R."/>
            <person name="Salamov A.A."/>
            <person name="Brown D.W."/>
            <person name="Nagy L.G."/>
            <person name="Floudas D."/>
            <person name="Held B.W."/>
            <person name="Levasseur A."/>
            <person name="Lombard V."/>
            <person name="Morin E."/>
            <person name="Otillar R."/>
            <person name="Lindquist E.A."/>
            <person name="Sun H."/>
            <person name="LaButti K.M."/>
            <person name="Schmutz J."/>
            <person name="Jabbour D."/>
            <person name="Luo H."/>
            <person name="Baker S.E."/>
            <person name="Pisabarro A.G."/>
            <person name="Walton J.D."/>
            <person name="Blanchette R.A."/>
            <person name="Henrissat B."/>
            <person name="Martin F."/>
            <person name="Cullen D."/>
            <person name="Hibbett D.S."/>
            <person name="Grigoriev I.V."/>
        </authorList>
    </citation>
    <scope>NUCLEOTIDE SEQUENCE [LARGE SCALE GENOMIC DNA]</scope>
    <source>
        <strain evidence="13">PC15</strain>
    </source>
</reference>
<evidence type="ECO:0000256" key="10">
    <source>
        <dbReference type="RuleBase" id="RU000461"/>
    </source>
</evidence>
<evidence type="ECO:0000256" key="6">
    <source>
        <dbReference type="ARBA" id="ARBA00023002"/>
    </source>
</evidence>
<dbReference type="Gene3D" id="1.10.630.10">
    <property type="entry name" value="Cytochrome P450"/>
    <property type="match status" value="1"/>
</dbReference>
<dbReference type="PANTHER" id="PTHR46300:SF7">
    <property type="entry name" value="P450, PUTATIVE (EUROFUNG)-RELATED"/>
    <property type="match status" value="1"/>
</dbReference>
<evidence type="ECO:0000256" key="3">
    <source>
        <dbReference type="ARBA" id="ARBA00010617"/>
    </source>
</evidence>
<evidence type="ECO:0000256" key="2">
    <source>
        <dbReference type="ARBA" id="ARBA00005179"/>
    </source>
</evidence>
<dbReference type="InterPro" id="IPR050364">
    <property type="entry name" value="Cytochrome_P450_fung"/>
</dbReference>
<dbReference type="PANTHER" id="PTHR46300">
    <property type="entry name" value="P450, PUTATIVE (EUROFUNG)-RELATED-RELATED"/>
    <property type="match status" value="1"/>
</dbReference>
<evidence type="ECO:0000256" key="8">
    <source>
        <dbReference type="ARBA" id="ARBA00023033"/>
    </source>
</evidence>
<comment type="cofactor">
    <cofactor evidence="1 9">
        <name>heme</name>
        <dbReference type="ChEBI" id="CHEBI:30413"/>
    </cofactor>
</comment>
<dbReference type="VEuPathDB" id="FungiDB:PLEOSDRAFT_1061772"/>
<protein>
    <recommendedName>
        <fullName evidence="14">Cytochrome P450</fullName>
    </recommendedName>
</protein>
<evidence type="ECO:0000256" key="4">
    <source>
        <dbReference type="ARBA" id="ARBA00022617"/>
    </source>
</evidence>
<dbReference type="HOGENOM" id="CLU_001570_2_3_1"/>
<evidence type="ECO:0000256" key="5">
    <source>
        <dbReference type="ARBA" id="ARBA00022723"/>
    </source>
</evidence>
<dbReference type="SUPFAM" id="SSF48264">
    <property type="entry name" value="Cytochrome P450"/>
    <property type="match status" value="1"/>
</dbReference>
<dbReference type="InterPro" id="IPR017972">
    <property type="entry name" value="Cyt_P450_CS"/>
</dbReference>
<evidence type="ECO:0000256" key="1">
    <source>
        <dbReference type="ARBA" id="ARBA00001971"/>
    </source>
</evidence>
<evidence type="ECO:0000313" key="13">
    <source>
        <dbReference type="Proteomes" id="UP000027073"/>
    </source>
</evidence>
<dbReference type="InterPro" id="IPR002401">
    <property type="entry name" value="Cyt_P450_E_grp-I"/>
</dbReference>
<organism evidence="12 13">
    <name type="scientific">Pleurotus ostreatus (strain PC15)</name>
    <name type="common">Oyster mushroom</name>
    <dbReference type="NCBI Taxonomy" id="1137138"/>
    <lineage>
        <taxon>Eukaryota</taxon>
        <taxon>Fungi</taxon>
        <taxon>Dikarya</taxon>
        <taxon>Basidiomycota</taxon>
        <taxon>Agaricomycotina</taxon>
        <taxon>Agaricomycetes</taxon>
        <taxon>Agaricomycetidae</taxon>
        <taxon>Agaricales</taxon>
        <taxon>Pleurotineae</taxon>
        <taxon>Pleurotaceae</taxon>
        <taxon>Pleurotus</taxon>
    </lineage>
</organism>
<evidence type="ECO:0000256" key="11">
    <source>
        <dbReference type="SAM" id="SignalP"/>
    </source>
</evidence>
<feature type="binding site" description="axial binding residue" evidence="9">
    <location>
        <position position="432"/>
    </location>
    <ligand>
        <name>heme</name>
        <dbReference type="ChEBI" id="CHEBI:30413"/>
    </ligand>
    <ligandPart>
        <name>Fe</name>
        <dbReference type="ChEBI" id="CHEBI:18248"/>
    </ligandPart>
</feature>
<dbReference type="PRINTS" id="PR00463">
    <property type="entry name" value="EP450I"/>
</dbReference>
<dbReference type="InterPro" id="IPR001128">
    <property type="entry name" value="Cyt_P450"/>
</dbReference>
<evidence type="ECO:0000256" key="9">
    <source>
        <dbReference type="PIRSR" id="PIRSR602401-1"/>
    </source>
</evidence>
<evidence type="ECO:0000256" key="7">
    <source>
        <dbReference type="ARBA" id="ARBA00023004"/>
    </source>
</evidence>
<dbReference type="EMBL" id="KL198004">
    <property type="protein sequence ID" value="KDQ34227.1"/>
    <property type="molecule type" value="Genomic_DNA"/>
</dbReference>
<dbReference type="GO" id="GO:0016705">
    <property type="term" value="F:oxidoreductase activity, acting on paired donors, with incorporation or reduction of molecular oxygen"/>
    <property type="evidence" value="ECO:0007669"/>
    <property type="project" value="InterPro"/>
</dbReference>
<proteinExistence type="inferred from homology"/>
<sequence>MSSEFFLIVLALLFSLISLDRWRKVRLPLPPGPKGYPIIGNLFERPTENQWVKYFKWSKEYDSDVICLSVFGKPTIILNSRKAVNDLLFVRSSLYSDRQVQHPSSLGWESLYSLAPYCEAWRARRRASWKEFTSGRFTYHRPKQLLYTHDLLRRLLQDPSNFFHHISYTLSASAISIAYGLDVQPAHDPNIERCEAAIGQLNDAALDGNYLVDTLPMLKYIPSWMPGAGFKAYAEKARPKTLDMFNTPFIEACDKIREGVAEQSMVSSGLARGGYSVDDHPDQEIIRDVASMAYAGGAETLHLALKTFVAAMLLYPSVHDRAQQELDTSIGSQLPTFDDLPHMPYVHATMLEVLRSVSVAALAHRLTEADTYNGYYLPKGATVFANTWALLRDEEYYPDPDRFNPDRFLKNGKIDRKLCEAMPNFGYGRRICPGRNFAMDSLHISIASILTVVNIRKAKDEHGQAIEPEIDYIPGYTRHIRPFECAITSRSPEAEKLVYSTDLS</sequence>
<dbReference type="InParanoid" id="A0A067PCU9"/>
<dbReference type="Proteomes" id="UP000027073">
    <property type="component" value="Unassembled WGS sequence"/>
</dbReference>
<dbReference type="Pfam" id="PF00067">
    <property type="entry name" value="p450"/>
    <property type="match status" value="1"/>
</dbReference>
<dbReference type="InterPro" id="IPR036396">
    <property type="entry name" value="Cyt_P450_sf"/>
</dbReference>
<feature type="chain" id="PRO_5001643064" description="Cytochrome P450" evidence="11">
    <location>
        <begin position="20"/>
        <end position="504"/>
    </location>
</feature>
<dbReference type="CDD" id="cd11065">
    <property type="entry name" value="CYP64-like"/>
    <property type="match status" value="1"/>
</dbReference>
<dbReference type="PROSITE" id="PS00086">
    <property type="entry name" value="CYTOCHROME_P450"/>
    <property type="match status" value="1"/>
</dbReference>
<dbReference type="GO" id="GO:0020037">
    <property type="term" value="F:heme binding"/>
    <property type="evidence" value="ECO:0007669"/>
    <property type="project" value="InterPro"/>
</dbReference>
<evidence type="ECO:0008006" key="14">
    <source>
        <dbReference type="Google" id="ProtNLM"/>
    </source>
</evidence>
<name>A0A067PCU9_PLEO1</name>
<gene>
    <name evidence="12" type="ORF">PLEOSDRAFT_1061772</name>
</gene>
<dbReference type="GO" id="GO:0004497">
    <property type="term" value="F:monooxygenase activity"/>
    <property type="evidence" value="ECO:0007669"/>
    <property type="project" value="UniProtKB-KW"/>
</dbReference>
<dbReference type="AlphaFoldDB" id="A0A067PCU9"/>
<keyword evidence="11" id="KW-0732">Signal</keyword>
<comment type="pathway">
    <text evidence="2">Secondary metabolite biosynthesis.</text>
</comment>
<feature type="signal peptide" evidence="11">
    <location>
        <begin position="1"/>
        <end position="19"/>
    </location>
</feature>
<keyword evidence="7 9" id="KW-0408">Iron</keyword>
<keyword evidence="8 10" id="KW-0503">Monooxygenase</keyword>
<dbReference type="GO" id="GO:0005506">
    <property type="term" value="F:iron ion binding"/>
    <property type="evidence" value="ECO:0007669"/>
    <property type="project" value="InterPro"/>
</dbReference>
<evidence type="ECO:0000313" key="12">
    <source>
        <dbReference type="EMBL" id="KDQ34227.1"/>
    </source>
</evidence>